<organism evidence="2 3">
    <name type="scientific">Paenibacillus polymyxa (strain SC2)</name>
    <name type="common">Bacillus polymyxa</name>
    <dbReference type="NCBI Taxonomy" id="886882"/>
    <lineage>
        <taxon>Bacteria</taxon>
        <taxon>Bacillati</taxon>
        <taxon>Bacillota</taxon>
        <taxon>Bacilli</taxon>
        <taxon>Bacillales</taxon>
        <taxon>Paenibacillaceae</taxon>
        <taxon>Paenibacillus</taxon>
    </lineage>
</organism>
<keyword evidence="1" id="KW-0472">Membrane</keyword>
<reference evidence="2 3" key="1">
    <citation type="journal article" date="2011" name="J. Bacteriol.">
        <title>Complete genome sequence of Paenibacillus polymyxa SC2, a strain of plant growth-promoting Rhizobacterium with broad-spectrum antimicrobial activity.</title>
        <authorList>
            <person name="Ma M."/>
            <person name="Wang C."/>
            <person name="Ding Y."/>
            <person name="Li L."/>
            <person name="Shen D."/>
            <person name="Jiang X."/>
            <person name="Guan D."/>
            <person name="Cao F."/>
            <person name="Chen H."/>
            <person name="Feng R."/>
            <person name="Wang X."/>
            <person name="Ge Y."/>
            <person name="Yao L."/>
            <person name="Bing X."/>
            <person name="Yang X."/>
            <person name="Li J."/>
            <person name="Du B."/>
        </authorList>
    </citation>
    <scope>NUCLEOTIDE SEQUENCE [LARGE SCALE GENOMIC DNA]</scope>
    <source>
        <strain evidence="2 3">SC2</strain>
    </source>
</reference>
<dbReference type="HOGENOM" id="CLU_051663_0_0_9"/>
<evidence type="ECO:0000256" key="1">
    <source>
        <dbReference type="SAM" id="Phobius"/>
    </source>
</evidence>
<dbReference type="eggNOG" id="COG0577">
    <property type="taxonomic scope" value="Bacteria"/>
</dbReference>
<dbReference type="OrthoDB" id="5022643at2"/>
<feature type="transmembrane region" description="Helical" evidence="1">
    <location>
        <begin position="313"/>
        <end position="339"/>
    </location>
</feature>
<protein>
    <submittedName>
        <fullName evidence="2">ABC transporter</fullName>
    </submittedName>
</protein>
<feature type="transmembrane region" description="Helical" evidence="1">
    <location>
        <begin position="359"/>
        <end position="385"/>
    </location>
</feature>
<dbReference type="AlphaFoldDB" id="E3EC07"/>
<keyword evidence="1" id="KW-0812">Transmembrane</keyword>
<feature type="transmembrane region" description="Helical" evidence="1">
    <location>
        <begin position="391"/>
        <end position="414"/>
    </location>
</feature>
<gene>
    <name evidence="2" type="ORF">PPSC2_24345</name>
</gene>
<accession>E3EC07</accession>
<dbReference type="EMBL" id="CP002213">
    <property type="protein sequence ID" value="ADO59131.1"/>
    <property type="molecule type" value="Genomic_DNA"/>
</dbReference>
<feature type="transmembrane region" description="Helical" evidence="1">
    <location>
        <begin position="20"/>
        <end position="40"/>
    </location>
</feature>
<proteinExistence type="predicted"/>
<dbReference type="RefSeq" id="WP_013373665.1">
    <property type="nucleotide sequence ID" value="NC_014622.2"/>
</dbReference>
<name>E3EC07_PAEPS</name>
<keyword evidence="1" id="KW-1133">Transmembrane helix</keyword>
<dbReference type="KEGG" id="ppm:PPSC2_24345"/>
<evidence type="ECO:0000313" key="2">
    <source>
        <dbReference type="EMBL" id="ADO59131.1"/>
    </source>
</evidence>
<dbReference type="PATRIC" id="fig|886882.15.peg.5155"/>
<evidence type="ECO:0000313" key="3">
    <source>
        <dbReference type="Proteomes" id="UP000006868"/>
    </source>
</evidence>
<sequence length="429" mass="49474">MRMVYSEVLESVQKNKSTTIFILLQITILFFLVTVLFLNFNHLVTKSSKTAALGAQDSFQLSDTLTNSDELKELMNQPMFLTKIKNFYNYVEKHIGEKYIYIFTQPVDLIHFEGADKAKFSQDYEQGFEPNVFTINNKGPYVSIKALQINKQGLDQFSIETDEGENLTAHDFNHVGHTSIPVLLGAEYKQLYKVGDILKGKYLLKDFEFYVKGFVKKDSLVFNANNPEIYLDRYIIMPAQQFTSVPDTKEDFNFQQKHYLQMINGDIWSSETEYFVRSKVEEAQKKTGFYDTQVLGANSPPLNFIFSALHENIMVLSVITITIFVVCILSISILMVTKLEKNMKNLSIHLISGATIMNILFYFIAEIAFLVIVPGLISLFLYTYLINFKMGSYFITILLSMLIIFALSTLLLYYKTRKLQVSMFLKRME</sequence>
<dbReference type="Proteomes" id="UP000006868">
    <property type="component" value="Chromosome"/>
</dbReference>